<reference evidence="2" key="1">
    <citation type="journal article" date="2019" name="bioRxiv">
        <title>The Genome of the Zebra Mussel, Dreissena polymorpha: A Resource for Invasive Species Research.</title>
        <authorList>
            <person name="McCartney M.A."/>
            <person name="Auch B."/>
            <person name="Kono T."/>
            <person name="Mallez S."/>
            <person name="Zhang Y."/>
            <person name="Obille A."/>
            <person name="Becker A."/>
            <person name="Abrahante J.E."/>
            <person name="Garbe J."/>
            <person name="Badalamenti J.P."/>
            <person name="Herman A."/>
            <person name="Mangelson H."/>
            <person name="Liachko I."/>
            <person name="Sullivan S."/>
            <person name="Sone E.D."/>
            <person name="Koren S."/>
            <person name="Silverstein K.A.T."/>
            <person name="Beckman K.B."/>
            <person name="Gohl D.M."/>
        </authorList>
    </citation>
    <scope>NUCLEOTIDE SEQUENCE</scope>
    <source>
        <strain evidence="2">Duluth1</strain>
        <tissue evidence="2">Whole animal</tissue>
    </source>
</reference>
<evidence type="ECO:0008006" key="4">
    <source>
        <dbReference type="Google" id="ProtNLM"/>
    </source>
</evidence>
<evidence type="ECO:0000256" key="1">
    <source>
        <dbReference type="SAM" id="SignalP"/>
    </source>
</evidence>
<protein>
    <recommendedName>
        <fullName evidence="4">Secreted protein</fullName>
    </recommendedName>
</protein>
<proteinExistence type="predicted"/>
<accession>A0A9D4CA72</accession>
<gene>
    <name evidence="2" type="ORF">DPMN_062662</name>
</gene>
<organism evidence="2 3">
    <name type="scientific">Dreissena polymorpha</name>
    <name type="common">Zebra mussel</name>
    <name type="synonym">Mytilus polymorpha</name>
    <dbReference type="NCBI Taxonomy" id="45954"/>
    <lineage>
        <taxon>Eukaryota</taxon>
        <taxon>Metazoa</taxon>
        <taxon>Spiralia</taxon>
        <taxon>Lophotrochozoa</taxon>
        <taxon>Mollusca</taxon>
        <taxon>Bivalvia</taxon>
        <taxon>Autobranchia</taxon>
        <taxon>Heteroconchia</taxon>
        <taxon>Euheterodonta</taxon>
        <taxon>Imparidentia</taxon>
        <taxon>Neoheterodontei</taxon>
        <taxon>Myida</taxon>
        <taxon>Dreissenoidea</taxon>
        <taxon>Dreissenidae</taxon>
        <taxon>Dreissena</taxon>
    </lineage>
</organism>
<dbReference type="EMBL" id="JAIWYP010000013">
    <property type="protein sequence ID" value="KAH3719788.1"/>
    <property type="molecule type" value="Genomic_DNA"/>
</dbReference>
<evidence type="ECO:0000313" key="3">
    <source>
        <dbReference type="Proteomes" id="UP000828390"/>
    </source>
</evidence>
<feature type="chain" id="PRO_5038823551" description="Secreted protein" evidence="1">
    <location>
        <begin position="18"/>
        <end position="138"/>
    </location>
</feature>
<reference evidence="2" key="2">
    <citation type="submission" date="2020-11" db="EMBL/GenBank/DDBJ databases">
        <authorList>
            <person name="McCartney M.A."/>
            <person name="Auch B."/>
            <person name="Kono T."/>
            <person name="Mallez S."/>
            <person name="Becker A."/>
            <person name="Gohl D.M."/>
            <person name="Silverstein K.A.T."/>
            <person name="Koren S."/>
            <person name="Bechman K.B."/>
            <person name="Herman A."/>
            <person name="Abrahante J.E."/>
            <person name="Garbe J."/>
        </authorList>
    </citation>
    <scope>NUCLEOTIDE SEQUENCE</scope>
    <source>
        <strain evidence="2">Duluth1</strain>
        <tissue evidence="2">Whole animal</tissue>
    </source>
</reference>
<sequence length="138" mass="15808">MINHFWSLAYFFQFTRAVSVVHAAGNRLNVGVRAPEMVKEKLLFGVNPTHASYFLALLNFFSARIDDWKENEISPQKTPAFYTTSMVAVWSPGSRRAVAVRSLRGRHGRNKITVRTPRTPLRRRMVGFGSRKDAVRTR</sequence>
<name>A0A9D4CA72_DREPO</name>
<keyword evidence="3" id="KW-1185">Reference proteome</keyword>
<evidence type="ECO:0000313" key="2">
    <source>
        <dbReference type="EMBL" id="KAH3719788.1"/>
    </source>
</evidence>
<dbReference type="Proteomes" id="UP000828390">
    <property type="component" value="Unassembled WGS sequence"/>
</dbReference>
<dbReference type="AlphaFoldDB" id="A0A9D4CA72"/>
<keyword evidence="1" id="KW-0732">Signal</keyword>
<comment type="caution">
    <text evidence="2">The sequence shown here is derived from an EMBL/GenBank/DDBJ whole genome shotgun (WGS) entry which is preliminary data.</text>
</comment>
<feature type="signal peptide" evidence="1">
    <location>
        <begin position="1"/>
        <end position="17"/>
    </location>
</feature>